<evidence type="ECO:0000256" key="1">
    <source>
        <dbReference type="SAM" id="MobiDB-lite"/>
    </source>
</evidence>
<sequence>MYVCEARDLELVSALVCEARAQSYISICRSYSSSVALIARKSDDYTLSRTRIWTSLSPPPACIAIRAAHIISELSDESKASNSIGRAPHSTLKSTVAAAATDDHRRGRGADASDAAHRAGGPQAEELCHPGRADAVLRAGRAAAAAEHGPSLRQLPLQPHVLQRAGLLLRLREVPLHRAAEVVRHRHGQLAHQAPGPVHDQVRPGVVESRQLPHHHRLLRHLFRSHGQYHASLQTDRSAQLRHLGVLHGDREDVRRAVPGGAALPRSRVAREPRARLRSGAAAPLHHLALGLLRAAAARLGALAISRDRRLPQRLSARQGASADPLAGAPARAGPAAALPERQCRGDSSLRRRLRRLPRRDEGGPRHALPASLSSQLPEDVSEEPSGLPAVQTALRVSLIRCAFKRDAI</sequence>
<feature type="compositionally biased region" description="Basic and acidic residues" evidence="1">
    <location>
        <begin position="101"/>
        <end position="117"/>
    </location>
</feature>
<reference evidence="2 3" key="1">
    <citation type="submission" date="2020-02" db="EMBL/GenBank/DDBJ databases">
        <authorList>
            <person name="Ferguson B K."/>
        </authorList>
    </citation>
    <scope>NUCLEOTIDE SEQUENCE [LARGE SCALE GENOMIC DNA]</scope>
</reference>
<dbReference type="Proteomes" id="UP000479190">
    <property type="component" value="Unassembled WGS sequence"/>
</dbReference>
<dbReference type="EMBL" id="CADCXV010000638">
    <property type="protein sequence ID" value="CAB0031224.1"/>
    <property type="molecule type" value="Genomic_DNA"/>
</dbReference>
<protein>
    <submittedName>
        <fullName evidence="2">Uncharacterized protein</fullName>
    </submittedName>
</protein>
<gene>
    <name evidence="2" type="ORF">TBRA_LOCUS3202</name>
</gene>
<accession>A0A6H5I400</accession>
<feature type="region of interest" description="Disordered" evidence="1">
    <location>
        <begin position="315"/>
        <end position="385"/>
    </location>
</feature>
<organism evidence="2 3">
    <name type="scientific">Trichogramma brassicae</name>
    <dbReference type="NCBI Taxonomy" id="86971"/>
    <lineage>
        <taxon>Eukaryota</taxon>
        <taxon>Metazoa</taxon>
        <taxon>Ecdysozoa</taxon>
        <taxon>Arthropoda</taxon>
        <taxon>Hexapoda</taxon>
        <taxon>Insecta</taxon>
        <taxon>Pterygota</taxon>
        <taxon>Neoptera</taxon>
        <taxon>Endopterygota</taxon>
        <taxon>Hymenoptera</taxon>
        <taxon>Apocrita</taxon>
        <taxon>Proctotrupomorpha</taxon>
        <taxon>Chalcidoidea</taxon>
        <taxon>Trichogrammatidae</taxon>
        <taxon>Trichogramma</taxon>
    </lineage>
</organism>
<feature type="compositionally biased region" description="Low complexity" evidence="1">
    <location>
        <begin position="320"/>
        <end position="338"/>
    </location>
</feature>
<evidence type="ECO:0000313" key="3">
    <source>
        <dbReference type="Proteomes" id="UP000479190"/>
    </source>
</evidence>
<name>A0A6H5I400_9HYME</name>
<keyword evidence="3" id="KW-1185">Reference proteome</keyword>
<feature type="region of interest" description="Disordered" evidence="1">
    <location>
        <begin position="80"/>
        <end position="128"/>
    </location>
</feature>
<dbReference type="AlphaFoldDB" id="A0A6H5I400"/>
<proteinExistence type="predicted"/>
<evidence type="ECO:0000313" key="2">
    <source>
        <dbReference type="EMBL" id="CAB0031224.1"/>
    </source>
</evidence>